<dbReference type="InterPro" id="IPR026816">
    <property type="entry name" value="Flavodoxin_dom"/>
</dbReference>
<dbReference type="GO" id="GO:0009055">
    <property type="term" value="F:electron transfer activity"/>
    <property type="evidence" value="ECO:0007669"/>
    <property type="project" value="InterPro"/>
</dbReference>
<sequence length="193" mass="22416">MPNKALIIYDTKYGATEQIANWIAEGLNGADIQHVDDVTTTIYELVIIGSPIYNDMTSKRIIRFLDKNKDTLSSRKIALFTVSVPPDMTEDRSKRFKGAYTLEKLLEHARGTILSTKAFLGKIELKEMTELDRLSLRIDYFLKGYRLRDVNYMDREEAVNWGRHLYDLMVNPPETIPEKPATRQESQKREREK</sequence>
<dbReference type="PANTHER" id="PTHR38030">
    <property type="entry name" value="PROTOPORPHYRINOGEN IX DEHYDROGENASE [MENAQUINONE]"/>
    <property type="match status" value="1"/>
</dbReference>
<name>A0AAP2W4V2_9EURY</name>
<organism evidence="3 4">
    <name type="scientific">Methanooceanicella nereidis</name>
    <dbReference type="NCBI Taxonomy" id="2052831"/>
    <lineage>
        <taxon>Archaea</taxon>
        <taxon>Methanobacteriati</taxon>
        <taxon>Methanobacteriota</taxon>
        <taxon>Stenosarchaea group</taxon>
        <taxon>Methanomicrobia</taxon>
        <taxon>Methanocellales</taxon>
        <taxon>Methanocellaceae</taxon>
        <taxon>Methanooceanicella</taxon>
    </lineage>
</organism>
<dbReference type="RefSeq" id="WP_230741616.1">
    <property type="nucleotide sequence ID" value="NZ_PGCK01000005.1"/>
</dbReference>
<dbReference type="SUPFAM" id="SSF52218">
    <property type="entry name" value="Flavoproteins"/>
    <property type="match status" value="1"/>
</dbReference>
<dbReference type="EMBL" id="PGCK01000005">
    <property type="protein sequence ID" value="MCD1294780.1"/>
    <property type="molecule type" value="Genomic_DNA"/>
</dbReference>
<feature type="domain" description="Flavodoxin-like" evidence="2">
    <location>
        <begin position="5"/>
        <end position="166"/>
    </location>
</feature>
<comment type="caution">
    <text evidence="3">The sequence shown here is derived from an EMBL/GenBank/DDBJ whole genome shotgun (WGS) entry which is preliminary data.</text>
</comment>
<evidence type="ECO:0000313" key="3">
    <source>
        <dbReference type="EMBL" id="MCD1294780.1"/>
    </source>
</evidence>
<keyword evidence="4" id="KW-1185">Reference proteome</keyword>
<gene>
    <name evidence="3" type="ORF">CUJ83_07180</name>
</gene>
<dbReference type="InterPro" id="IPR029039">
    <property type="entry name" value="Flavoprotein-like_sf"/>
</dbReference>
<dbReference type="AlphaFoldDB" id="A0AAP2W4V2"/>
<feature type="region of interest" description="Disordered" evidence="1">
    <location>
        <begin position="172"/>
        <end position="193"/>
    </location>
</feature>
<dbReference type="InterPro" id="IPR001226">
    <property type="entry name" value="Flavodoxin_CS"/>
</dbReference>
<dbReference type="Gene3D" id="3.40.50.360">
    <property type="match status" value="1"/>
</dbReference>
<dbReference type="PANTHER" id="PTHR38030:SF2">
    <property type="entry name" value="PROTOPORPHYRINOGEN IX DEHYDROGENASE [QUINONE]"/>
    <property type="match status" value="1"/>
</dbReference>
<evidence type="ECO:0000256" key="1">
    <source>
        <dbReference type="SAM" id="MobiDB-lite"/>
    </source>
</evidence>
<reference evidence="3 4" key="1">
    <citation type="submission" date="2017-11" db="EMBL/GenBank/DDBJ databases">
        <title>Isolation and Characterization of Family Methanocellaceae Species from Potential Methane Hydrate Area Offshore Southwestern Taiwan.</title>
        <authorList>
            <person name="Zhang W.-L."/>
            <person name="Chen W.-C."/>
            <person name="Lai M.-C."/>
            <person name="Chen S.-C."/>
        </authorList>
    </citation>
    <scope>NUCLEOTIDE SEQUENCE [LARGE SCALE GENOMIC DNA]</scope>
    <source>
        <strain evidence="3 4">CWC-04</strain>
    </source>
</reference>
<dbReference type="Proteomes" id="UP001320159">
    <property type="component" value="Unassembled WGS sequence"/>
</dbReference>
<dbReference type="GO" id="GO:0010181">
    <property type="term" value="F:FMN binding"/>
    <property type="evidence" value="ECO:0007669"/>
    <property type="project" value="InterPro"/>
</dbReference>
<accession>A0AAP2W4V2</accession>
<proteinExistence type="predicted"/>
<dbReference type="InterPro" id="IPR052200">
    <property type="entry name" value="Protoporphyrinogen_IX_DH"/>
</dbReference>
<evidence type="ECO:0000313" key="4">
    <source>
        <dbReference type="Proteomes" id="UP001320159"/>
    </source>
</evidence>
<dbReference type="PROSITE" id="PS50902">
    <property type="entry name" value="FLAVODOXIN_LIKE"/>
    <property type="match status" value="1"/>
</dbReference>
<dbReference type="Pfam" id="PF12724">
    <property type="entry name" value="Flavodoxin_5"/>
    <property type="match status" value="1"/>
</dbReference>
<dbReference type="GO" id="GO:0070819">
    <property type="term" value="F:menaquinone-dependent protoporphyrinogen oxidase activity"/>
    <property type="evidence" value="ECO:0007669"/>
    <property type="project" value="TreeGrafter"/>
</dbReference>
<dbReference type="PROSITE" id="PS00201">
    <property type="entry name" value="FLAVODOXIN"/>
    <property type="match status" value="1"/>
</dbReference>
<feature type="compositionally biased region" description="Basic and acidic residues" evidence="1">
    <location>
        <begin position="176"/>
        <end position="193"/>
    </location>
</feature>
<evidence type="ECO:0000259" key="2">
    <source>
        <dbReference type="PROSITE" id="PS50902"/>
    </source>
</evidence>
<dbReference type="GO" id="GO:0006783">
    <property type="term" value="P:heme biosynthetic process"/>
    <property type="evidence" value="ECO:0007669"/>
    <property type="project" value="TreeGrafter"/>
</dbReference>
<dbReference type="InterPro" id="IPR008254">
    <property type="entry name" value="Flavodoxin/NO_synth"/>
</dbReference>
<protein>
    <submittedName>
        <fullName evidence="3">Flavodoxin</fullName>
    </submittedName>
</protein>